<proteinExistence type="predicted"/>
<reference evidence="1" key="1">
    <citation type="submission" date="2021-09" db="EMBL/GenBank/DDBJ databases">
        <title>Isolation and characterization of 3-chlorobenzoate degrading bacteria from soils in Shizuoka.</title>
        <authorList>
            <person name="Ifat A."/>
            <person name="Ogawa N."/>
            <person name="Kimbara K."/>
            <person name="Moriuchi R."/>
            <person name="Dohra H."/>
            <person name="Shintani M."/>
        </authorList>
    </citation>
    <scope>NUCLEOTIDE SEQUENCE</scope>
    <source>
        <strain evidence="1">19CS2-2</strain>
    </source>
</reference>
<gene>
    <name evidence="1" type="ORF">CBA19CS22_12440</name>
</gene>
<dbReference type="Proteomes" id="UP001055013">
    <property type="component" value="Unassembled WGS sequence"/>
</dbReference>
<evidence type="ECO:0000313" key="1">
    <source>
        <dbReference type="EMBL" id="GJH17352.1"/>
    </source>
</evidence>
<accession>A0ACB5QR34</accession>
<comment type="caution">
    <text evidence="1">The sequence shown here is derived from an EMBL/GenBank/DDBJ whole genome shotgun (WGS) entry which is preliminary data.</text>
</comment>
<name>A0ACB5QR34_9BURK</name>
<keyword evidence="2" id="KW-1185">Reference proteome</keyword>
<dbReference type="EMBL" id="BPUR01000005">
    <property type="protein sequence ID" value="GJH17352.1"/>
    <property type="molecule type" value="Genomic_DNA"/>
</dbReference>
<sequence>MLDASVSWNRGTSGLRAYAGLVAKPVIAISIGYCALSNISFQSAADGSFSMSGAKELGLVTADYAEQHTTDAVLFKQVGPALFEYRVKRPLVGYAGIPWLVARRTEIDLAHRCASIGRDGCKLEAE</sequence>
<evidence type="ECO:0000313" key="2">
    <source>
        <dbReference type="Proteomes" id="UP001055013"/>
    </source>
</evidence>
<organism evidence="1 2">
    <name type="scientific">Caballeronia novacaledonica</name>
    <dbReference type="NCBI Taxonomy" id="1544861"/>
    <lineage>
        <taxon>Bacteria</taxon>
        <taxon>Pseudomonadati</taxon>
        <taxon>Pseudomonadota</taxon>
        <taxon>Betaproteobacteria</taxon>
        <taxon>Burkholderiales</taxon>
        <taxon>Burkholderiaceae</taxon>
        <taxon>Caballeronia</taxon>
    </lineage>
</organism>
<protein>
    <submittedName>
        <fullName evidence="1">Uncharacterized protein</fullName>
    </submittedName>
</protein>